<reference evidence="2" key="1">
    <citation type="journal article" date="2019" name="Int. J. Syst. Evol. Microbiol.">
        <title>The Global Catalogue of Microorganisms (GCM) 10K type strain sequencing project: providing services to taxonomists for standard genome sequencing and annotation.</title>
        <authorList>
            <consortium name="The Broad Institute Genomics Platform"/>
            <consortium name="The Broad Institute Genome Sequencing Center for Infectious Disease"/>
            <person name="Wu L."/>
            <person name="Ma J."/>
        </authorList>
    </citation>
    <scope>NUCLEOTIDE SEQUENCE [LARGE SCALE GENOMIC DNA]</scope>
    <source>
        <strain evidence="2">JCM 6833</strain>
    </source>
</reference>
<evidence type="ECO:0008006" key="3">
    <source>
        <dbReference type="Google" id="ProtNLM"/>
    </source>
</evidence>
<proteinExistence type="predicted"/>
<keyword evidence="2" id="KW-1185">Reference proteome</keyword>
<accession>A0ABP6CCB1</accession>
<comment type="caution">
    <text evidence="1">The sequence shown here is derived from an EMBL/GenBank/DDBJ whole genome shotgun (WGS) entry which is preliminary data.</text>
</comment>
<evidence type="ECO:0000313" key="2">
    <source>
        <dbReference type="Proteomes" id="UP001501509"/>
    </source>
</evidence>
<sequence length="193" mass="21631">MTLQLEEVVSIGDPRFLPDLRRRPKAPYAPTRRHTLQALSAFGMGIGLATIGALPTARPAGAAPPGGWKIWGSCSGLGKWVNDDNCLGCNQGSVICCCHGSGREKGYHKGPRSGCKYRYRPNQCTKRNGKSYGRDGWKWKTDRCCGITGIECVRYREWRCSDGYYRSSCRSNRWRKSICRWNTVWGNPCRCGT</sequence>
<gene>
    <name evidence="1" type="ORF">GCM10010411_47790</name>
</gene>
<dbReference type="Proteomes" id="UP001501509">
    <property type="component" value="Unassembled WGS sequence"/>
</dbReference>
<protein>
    <recommendedName>
        <fullName evidence="3">Twin-arginine translocation signal domain-containing protein</fullName>
    </recommendedName>
</protein>
<dbReference type="EMBL" id="BAAATD010000006">
    <property type="protein sequence ID" value="GAA2608001.1"/>
    <property type="molecule type" value="Genomic_DNA"/>
</dbReference>
<name>A0ABP6CCB1_9ACTN</name>
<organism evidence="1 2">
    <name type="scientific">Actinomadura fulvescens</name>
    <dbReference type="NCBI Taxonomy" id="46160"/>
    <lineage>
        <taxon>Bacteria</taxon>
        <taxon>Bacillati</taxon>
        <taxon>Actinomycetota</taxon>
        <taxon>Actinomycetes</taxon>
        <taxon>Streptosporangiales</taxon>
        <taxon>Thermomonosporaceae</taxon>
        <taxon>Actinomadura</taxon>
    </lineage>
</organism>
<evidence type="ECO:0000313" key="1">
    <source>
        <dbReference type="EMBL" id="GAA2608001.1"/>
    </source>
</evidence>